<dbReference type="SUPFAM" id="SSF55326">
    <property type="entry name" value="PurM N-terminal domain-like"/>
    <property type="match status" value="1"/>
</dbReference>
<dbReference type="PIRSF" id="PIRSF005303">
    <property type="entry name" value="Thiam_monoph_kin"/>
    <property type="match status" value="1"/>
</dbReference>
<dbReference type="HAMAP" id="MF_02128">
    <property type="entry name" value="TMP_kinase"/>
    <property type="match status" value="1"/>
</dbReference>
<dbReference type="Gene3D" id="3.30.1330.10">
    <property type="entry name" value="PurM-like, N-terminal domain"/>
    <property type="match status" value="1"/>
</dbReference>
<feature type="binding site" evidence="1">
    <location>
        <begin position="106"/>
        <end position="107"/>
    </location>
    <ligand>
        <name>ATP</name>
        <dbReference type="ChEBI" id="CHEBI:30616"/>
    </ligand>
</feature>
<feature type="binding site" evidence="1">
    <location>
        <position position="39"/>
    </location>
    <ligand>
        <name>substrate</name>
    </ligand>
</feature>
<reference evidence="4 5" key="1">
    <citation type="journal article" date="2019" name="Int. J. Syst. Evol. Microbiol.">
        <title>The Global Catalogue of Microorganisms (GCM) 10K type strain sequencing project: providing services to taxonomists for standard genome sequencing and annotation.</title>
        <authorList>
            <consortium name="The Broad Institute Genomics Platform"/>
            <consortium name="The Broad Institute Genome Sequencing Center for Infectious Disease"/>
            <person name="Wu L."/>
            <person name="Ma J."/>
        </authorList>
    </citation>
    <scope>NUCLEOTIDE SEQUENCE [LARGE SCALE GENOMIC DNA]</scope>
    <source>
        <strain evidence="4 5">GX21</strain>
    </source>
</reference>
<dbReference type="NCBIfam" id="TIGR01379">
    <property type="entry name" value="thiL"/>
    <property type="match status" value="1"/>
</dbReference>
<feature type="binding site" evidence="1">
    <location>
        <position position="60"/>
    </location>
    <ligand>
        <name>Mg(2+)</name>
        <dbReference type="ChEBI" id="CHEBI:18420"/>
        <label>2</label>
    </ligand>
</feature>
<keyword evidence="1 4" id="KW-0418">Kinase</keyword>
<feature type="binding site" evidence="1">
    <location>
        <position position="32"/>
    </location>
    <ligand>
        <name>Mg(2+)</name>
        <dbReference type="ChEBI" id="CHEBI:18420"/>
        <label>1</label>
    </ligand>
</feature>
<dbReference type="CDD" id="cd02194">
    <property type="entry name" value="ThiL"/>
    <property type="match status" value="1"/>
</dbReference>
<gene>
    <name evidence="1 4" type="primary">thiL</name>
    <name evidence="4" type="ORF">ACFQKE_01735</name>
</gene>
<dbReference type="RefSeq" id="WP_379702216.1">
    <property type="nucleotide sequence ID" value="NZ_JBHTAT010000001.1"/>
</dbReference>
<organism evidence="4 5">
    <name type="scientific">Haloplanus litoreus</name>
    <dbReference type="NCBI Taxonomy" id="767515"/>
    <lineage>
        <taxon>Archaea</taxon>
        <taxon>Methanobacteriati</taxon>
        <taxon>Methanobacteriota</taxon>
        <taxon>Stenosarchaea group</taxon>
        <taxon>Halobacteria</taxon>
        <taxon>Halobacteriales</taxon>
        <taxon>Haloferacaceae</taxon>
        <taxon>Haloplanus</taxon>
    </lineage>
</organism>
<feature type="domain" description="PurM-like C-terminal" evidence="3">
    <location>
        <begin position="135"/>
        <end position="274"/>
    </location>
</feature>
<name>A0ABD5ZTT0_9EURY</name>
<evidence type="ECO:0000313" key="5">
    <source>
        <dbReference type="Proteomes" id="UP001596434"/>
    </source>
</evidence>
<feature type="binding site" evidence="1">
    <location>
        <position position="20"/>
    </location>
    <ligand>
        <name>Mg(2+)</name>
        <dbReference type="ChEBI" id="CHEBI:18420"/>
        <label>3</label>
    </ligand>
</feature>
<dbReference type="PANTHER" id="PTHR30270:SF3">
    <property type="entry name" value="THIAMINE-MONOPHOSPHATE KINASE"/>
    <property type="match status" value="1"/>
</dbReference>
<feature type="binding site" evidence="1">
    <location>
        <position position="20"/>
    </location>
    <ligand>
        <name>Mg(2+)</name>
        <dbReference type="ChEBI" id="CHEBI:18420"/>
        <label>4</label>
    </ligand>
</feature>
<dbReference type="Pfam" id="PF00586">
    <property type="entry name" value="AIRS"/>
    <property type="match status" value="1"/>
</dbReference>
<feature type="domain" description="PurM-like N-terminal" evidence="2">
    <location>
        <begin position="18"/>
        <end position="124"/>
    </location>
</feature>
<dbReference type="Proteomes" id="UP001596434">
    <property type="component" value="Unassembled WGS sequence"/>
</dbReference>
<evidence type="ECO:0000313" key="4">
    <source>
        <dbReference type="EMBL" id="MFC7254038.1"/>
    </source>
</evidence>
<keyword evidence="1" id="KW-0547">Nucleotide-binding</keyword>
<evidence type="ECO:0000256" key="1">
    <source>
        <dbReference type="HAMAP-Rule" id="MF_02128"/>
    </source>
</evidence>
<comment type="catalytic activity">
    <reaction evidence="1">
        <text>thiamine phosphate + ATP = thiamine diphosphate + ADP</text>
        <dbReference type="Rhea" id="RHEA:15913"/>
        <dbReference type="ChEBI" id="CHEBI:30616"/>
        <dbReference type="ChEBI" id="CHEBI:37575"/>
        <dbReference type="ChEBI" id="CHEBI:58937"/>
        <dbReference type="ChEBI" id="CHEBI:456216"/>
        <dbReference type="EC" id="2.7.4.16"/>
    </reaction>
</comment>
<keyword evidence="1" id="KW-0460">Magnesium</keyword>
<dbReference type="SUPFAM" id="SSF56042">
    <property type="entry name" value="PurM C-terminal domain-like"/>
    <property type="match status" value="1"/>
</dbReference>
<dbReference type="EMBL" id="JBHTAT010000001">
    <property type="protein sequence ID" value="MFC7254038.1"/>
    <property type="molecule type" value="Genomic_DNA"/>
</dbReference>
<dbReference type="Gene3D" id="3.90.650.10">
    <property type="entry name" value="PurM-like C-terminal domain"/>
    <property type="match status" value="1"/>
</dbReference>
<dbReference type="PANTHER" id="PTHR30270">
    <property type="entry name" value="THIAMINE-MONOPHOSPHATE KINASE"/>
    <property type="match status" value="1"/>
</dbReference>
<feature type="binding site" evidence="1">
    <location>
        <position position="130"/>
    </location>
    <ligand>
        <name>ATP</name>
        <dbReference type="ChEBI" id="CHEBI:30616"/>
    </ligand>
</feature>
<comment type="pathway">
    <text evidence="1">Cofactor biosynthesis; thiamine diphosphate biosynthesis; thiamine diphosphate from thiamine phosphate: step 1/1.</text>
</comment>
<feature type="binding site" evidence="1">
    <location>
        <position position="32"/>
    </location>
    <ligand>
        <name>Mg(2+)</name>
        <dbReference type="ChEBI" id="CHEBI:18420"/>
        <label>2</label>
    </ligand>
</feature>
<dbReference type="AlphaFoldDB" id="A0ABD5ZTT0"/>
<evidence type="ECO:0000259" key="2">
    <source>
        <dbReference type="Pfam" id="PF00586"/>
    </source>
</evidence>
<comment type="caution">
    <text evidence="1">Lacks conserved residue(s) required for the propagation of feature annotation.</text>
</comment>
<dbReference type="GeneID" id="96952332"/>
<dbReference type="GO" id="GO:0000287">
    <property type="term" value="F:magnesium ion binding"/>
    <property type="evidence" value="ECO:0007669"/>
    <property type="project" value="UniProtKB-UniRule"/>
</dbReference>
<accession>A0ABD5ZTT0</accession>
<feature type="binding site" evidence="1">
    <location>
        <position position="31"/>
    </location>
    <ligand>
        <name>Mg(2+)</name>
        <dbReference type="ChEBI" id="CHEBI:18420"/>
        <label>1</label>
    </ligand>
</feature>
<comment type="function">
    <text evidence="1">Catalyzes the ATP-dependent phosphorylation of thiamine-monophosphate (TMP) to form thiamine-pyrophosphate (TPP), the active form of vitamin B1.</text>
</comment>
<feature type="binding site" evidence="1">
    <location>
        <position position="191"/>
    </location>
    <ligand>
        <name>Mg(2+)</name>
        <dbReference type="ChEBI" id="CHEBI:18420"/>
        <label>5</label>
    </ligand>
</feature>
<protein>
    <recommendedName>
        <fullName evidence="1">Thiamine-monophosphate kinase</fullName>
        <shortName evidence="1">TMP kinase</shortName>
        <shortName evidence="1">Thiamine-phosphate kinase</shortName>
        <ecNumber evidence="1">2.7.4.16</ecNumber>
    </recommendedName>
</protein>
<comment type="similarity">
    <text evidence="1">Belongs to the thiamine-monophosphate kinase family.</text>
</comment>
<dbReference type="InterPro" id="IPR010918">
    <property type="entry name" value="PurM-like_C_dom"/>
</dbReference>
<dbReference type="GO" id="GO:0009229">
    <property type="term" value="P:thiamine diphosphate biosynthetic process"/>
    <property type="evidence" value="ECO:0007669"/>
    <property type="project" value="UniProtKB-UniRule"/>
</dbReference>
<comment type="caution">
    <text evidence="4">The sequence shown here is derived from an EMBL/GenBank/DDBJ whole genome shotgun (WGS) entry which is preliminary data.</text>
</comment>
<dbReference type="Pfam" id="PF02769">
    <property type="entry name" value="AIRS_C"/>
    <property type="match status" value="1"/>
</dbReference>
<feature type="binding site" evidence="1">
    <location>
        <position position="287"/>
    </location>
    <ligand>
        <name>substrate</name>
    </ligand>
</feature>
<dbReference type="InterPro" id="IPR006283">
    <property type="entry name" value="ThiL-like"/>
</dbReference>
<feature type="binding site" evidence="1">
    <location>
        <position position="190"/>
    </location>
    <ligand>
        <name>ATP</name>
        <dbReference type="ChEBI" id="CHEBI:30616"/>
    </ligand>
</feature>
<dbReference type="GO" id="GO:0009030">
    <property type="term" value="F:thiamine-phosphate kinase activity"/>
    <property type="evidence" value="ECO:0007669"/>
    <property type="project" value="UniProtKB-UniRule"/>
</dbReference>
<dbReference type="EC" id="2.7.4.16" evidence="1"/>
<sequence>MDERSALAALAETVGGAGDDAAVIDGLVLTTDMLHERTDFPAGVSRYTAGWRSIGASLSDVAAMGGAATAAVAAYGAPEFVPEELDAFVDGATDVCEAVDARYVGGDLDHHDEFTVAGAVVGRVDDPVYRHGAAPGDGVYVTGTLGRTAAAIREFEAENADRGNTLFRFEPRVAAGRALAPVATAMMDSSDGLARSLHQLAAASDCGFEVSWDRFPVDSSVDAVADGEADRRELAAFFGEDFELVFTAPDEEVAAVRASLPVQVTRIGRAIEDGVVADGEPLPDRGYSH</sequence>
<keyword evidence="1" id="KW-0067">ATP-binding</keyword>
<dbReference type="GO" id="GO:0005524">
    <property type="term" value="F:ATP binding"/>
    <property type="evidence" value="ECO:0007669"/>
    <property type="project" value="UniProtKB-UniRule"/>
</dbReference>
<keyword evidence="1" id="KW-0784">Thiamine biosynthesis</keyword>
<feature type="binding site" evidence="1">
    <location>
        <position position="60"/>
    </location>
    <ligand>
        <name>Mg(2+)</name>
        <dbReference type="ChEBI" id="CHEBI:18420"/>
        <label>4</label>
    </ligand>
</feature>
<feature type="binding site" evidence="1">
    <location>
        <position position="188"/>
    </location>
    <ligand>
        <name>Mg(2+)</name>
        <dbReference type="ChEBI" id="CHEBI:18420"/>
        <label>3</label>
    </ligand>
</feature>
<keyword evidence="1 4" id="KW-0808">Transferase</keyword>
<dbReference type="GO" id="GO:0009228">
    <property type="term" value="P:thiamine biosynthetic process"/>
    <property type="evidence" value="ECO:0007669"/>
    <property type="project" value="UniProtKB-KW"/>
</dbReference>
<dbReference type="InterPro" id="IPR036921">
    <property type="entry name" value="PurM-like_N_sf"/>
</dbReference>
<comment type="miscellaneous">
    <text evidence="1">Reaction mechanism of ThiL seems to utilize a direct, inline transfer of the gamma-phosphate of ATP to TMP rather than a phosphorylated enzyme intermediate.</text>
</comment>
<keyword evidence="5" id="KW-1185">Reference proteome</keyword>
<feature type="binding site" evidence="1">
    <location>
        <position position="60"/>
    </location>
    <ligand>
        <name>Mg(2+)</name>
        <dbReference type="ChEBI" id="CHEBI:18420"/>
        <label>3</label>
    </ligand>
</feature>
<dbReference type="InterPro" id="IPR016188">
    <property type="entry name" value="PurM-like_N"/>
</dbReference>
<proteinExistence type="inferred from homology"/>
<feature type="binding site" evidence="1">
    <location>
        <position position="107"/>
    </location>
    <ligand>
        <name>Mg(2+)</name>
        <dbReference type="ChEBI" id="CHEBI:18420"/>
        <label>1</label>
    </ligand>
</feature>
<keyword evidence="1" id="KW-0479">Metal-binding</keyword>
<dbReference type="InterPro" id="IPR036676">
    <property type="entry name" value="PurM-like_C_sf"/>
</dbReference>
<evidence type="ECO:0000259" key="3">
    <source>
        <dbReference type="Pfam" id="PF02769"/>
    </source>
</evidence>
<feature type="binding site" evidence="1">
    <location>
        <position position="240"/>
    </location>
    <ligand>
        <name>substrate</name>
    </ligand>
</feature>
<feature type="binding site" evidence="1">
    <location>
        <position position="30"/>
    </location>
    <ligand>
        <name>Mg(2+)</name>
        <dbReference type="ChEBI" id="CHEBI:18420"/>
        <label>4</label>
    </ligand>
</feature>